<dbReference type="GeneID" id="63809226"/>
<dbReference type="RefSeq" id="XP_040748737.1">
    <property type="nucleotide sequence ID" value="XM_040892344.1"/>
</dbReference>
<proteinExistence type="predicted"/>
<evidence type="ECO:0000313" key="1">
    <source>
        <dbReference type="EMBL" id="PTU17345.1"/>
    </source>
</evidence>
<name>A0A2T5LM42_9EURO</name>
<protein>
    <submittedName>
        <fullName evidence="1">Uncharacterized protein</fullName>
    </submittedName>
</protein>
<dbReference type="AlphaFoldDB" id="A0A2T5LM42"/>
<dbReference type="Proteomes" id="UP000244073">
    <property type="component" value="Unassembled WGS sequence"/>
</dbReference>
<dbReference type="VEuPathDB" id="FungiDB:P175DRAFT_0107606"/>
<evidence type="ECO:0000313" key="2">
    <source>
        <dbReference type="Proteomes" id="UP000244073"/>
    </source>
</evidence>
<sequence>MISPRESCAGLYIGCLCPVRLGGALSRPLISTFLSWIGPILFMRLALRHRVPVPHRLRQLSSTFDAKGVCPIHSSSSIGLDSLDHQGDRVHLALLCLHPESCVGVCQFEFFFFMVMFSGYV</sequence>
<accession>A0A2T5LM42</accession>
<reference evidence="1 2" key="1">
    <citation type="journal article" date="2018" name="Proc. Natl. Acad. Sci. U.S.A.">
        <title>Linking secondary metabolites to gene clusters through genome sequencing of six diverse Aspergillus species.</title>
        <authorList>
            <person name="Kaerboelling I."/>
            <person name="Vesth T.C."/>
            <person name="Frisvad J.C."/>
            <person name="Nybo J.L."/>
            <person name="Theobald S."/>
            <person name="Kuo A."/>
            <person name="Bowyer P."/>
            <person name="Matsuda Y."/>
            <person name="Mondo S."/>
            <person name="Lyhne E.K."/>
            <person name="Kogle M.E."/>
            <person name="Clum A."/>
            <person name="Lipzen A."/>
            <person name="Salamov A."/>
            <person name="Ngan C.Y."/>
            <person name="Daum C."/>
            <person name="Chiniquy J."/>
            <person name="Barry K."/>
            <person name="LaButti K."/>
            <person name="Haridas S."/>
            <person name="Simmons B.A."/>
            <person name="Magnuson J.K."/>
            <person name="Mortensen U.H."/>
            <person name="Larsen T.O."/>
            <person name="Grigoriev I.V."/>
            <person name="Baker S.E."/>
            <person name="Andersen M.R."/>
        </authorList>
    </citation>
    <scope>NUCLEOTIDE SEQUENCE [LARGE SCALE GENOMIC DNA]</scope>
    <source>
        <strain evidence="1 2">IBT 24754</strain>
    </source>
</reference>
<dbReference type="EMBL" id="MSFN02000011">
    <property type="protein sequence ID" value="PTU17345.1"/>
    <property type="molecule type" value="Genomic_DNA"/>
</dbReference>
<gene>
    <name evidence="1" type="ORF">P175DRAFT_0107606</name>
</gene>
<comment type="caution">
    <text evidence="1">The sequence shown here is derived from an EMBL/GenBank/DDBJ whole genome shotgun (WGS) entry which is preliminary data.</text>
</comment>
<organism evidence="1 2">
    <name type="scientific">Aspergillus ochraceoroseus IBT 24754</name>
    <dbReference type="NCBI Taxonomy" id="1392256"/>
    <lineage>
        <taxon>Eukaryota</taxon>
        <taxon>Fungi</taxon>
        <taxon>Dikarya</taxon>
        <taxon>Ascomycota</taxon>
        <taxon>Pezizomycotina</taxon>
        <taxon>Eurotiomycetes</taxon>
        <taxon>Eurotiomycetidae</taxon>
        <taxon>Eurotiales</taxon>
        <taxon>Aspergillaceae</taxon>
        <taxon>Aspergillus</taxon>
        <taxon>Aspergillus subgen. Nidulantes</taxon>
    </lineage>
</organism>